<organism evidence="1 2">
    <name type="scientific">Peronosclerospora sorghi</name>
    <dbReference type="NCBI Taxonomy" id="230839"/>
    <lineage>
        <taxon>Eukaryota</taxon>
        <taxon>Sar</taxon>
        <taxon>Stramenopiles</taxon>
        <taxon>Oomycota</taxon>
        <taxon>Peronosporomycetes</taxon>
        <taxon>Peronosporales</taxon>
        <taxon>Peronosporaceae</taxon>
        <taxon>Peronosclerospora</taxon>
    </lineage>
</organism>
<evidence type="ECO:0000313" key="2">
    <source>
        <dbReference type="Proteomes" id="UP001163321"/>
    </source>
</evidence>
<protein>
    <submittedName>
        <fullName evidence="1">Uncharacterized protein</fullName>
    </submittedName>
</protein>
<reference evidence="1 2" key="1">
    <citation type="journal article" date="2022" name="bioRxiv">
        <title>The genome of the oomycete Peronosclerospora sorghi, a cosmopolitan pathogen of maize and sorghum, is inflated with dispersed pseudogenes.</title>
        <authorList>
            <person name="Fletcher K."/>
            <person name="Martin F."/>
            <person name="Isakeit T."/>
            <person name="Cavanaugh K."/>
            <person name="Magill C."/>
            <person name="Michelmore R."/>
        </authorList>
    </citation>
    <scope>NUCLEOTIDE SEQUENCE [LARGE SCALE GENOMIC DNA]</scope>
    <source>
        <strain evidence="1">P6</strain>
    </source>
</reference>
<proteinExistence type="predicted"/>
<dbReference type="Proteomes" id="UP001163321">
    <property type="component" value="Chromosome 3"/>
</dbReference>
<gene>
    <name evidence="1" type="ORF">PsorP6_007304</name>
</gene>
<accession>A0ACC0WA67</accession>
<comment type="caution">
    <text evidence="1">The sequence shown here is derived from an EMBL/GenBank/DDBJ whole genome shotgun (WGS) entry which is preliminary data.</text>
</comment>
<evidence type="ECO:0000313" key="1">
    <source>
        <dbReference type="EMBL" id="KAI9915221.1"/>
    </source>
</evidence>
<sequence>MNQRTRRFPNVRKGSNRVSCSGFSTRKTAKSWSRSCFLSRRAPTNDGLMRHGATYFRHPLDLPPDFDHRIEDIEMRMVRNERVKVTTQVRQARARHVSTP</sequence>
<keyword evidence="2" id="KW-1185">Reference proteome</keyword>
<name>A0ACC0WA67_9STRA</name>
<dbReference type="EMBL" id="CM047582">
    <property type="protein sequence ID" value="KAI9915221.1"/>
    <property type="molecule type" value="Genomic_DNA"/>
</dbReference>